<dbReference type="Gene3D" id="1.20.1260.10">
    <property type="match status" value="2"/>
</dbReference>
<evidence type="ECO:0000313" key="1">
    <source>
        <dbReference type="EMBL" id="SET54915.1"/>
    </source>
</evidence>
<dbReference type="EMBL" id="FOHJ01000005">
    <property type="protein sequence ID" value="SET54915.1"/>
    <property type="molecule type" value="Genomic_DNA"/>
</dbReference>
<dbReference type="Proteomes" id="UP000199095">
    <property type="component" value="Unassembled WGS sequence"/>
</dbReference>
<dbReference type="OrthoDB" id="1675670at2"/>
<keyword evidence="2" id="KW-1185">Reference proteome</keyword>
<gene>
    <name evidence="1" type="ORF">SAMN05421676_105258</name>
</gene>
<evidence type="ECO:0008006" key="3">
    <source>
        <dbReference type="Google" id="ProtNLM"/>
    </source>
</evidence>
<dbReference type="RefSeq" id="WP_093134689.1">
    <property type="nucleotide sequence ID" value="NZ_FOHJ01000005.1"/>
</dbReference>
<accession>A0A1I0FAF6</accession>
<dbReference type="InterPro" id="IPR021617">
    <property type="entry name" value="DUF3231"/>
</dbReference>
<evidence type="ECO:0000313" key="2">
    <source>
        <dbReference type="Proteomes" id="UP000199095"/>
    </source>
</evidence>
<sequence length="332" mass="38279">MMKKTQTNQQLTPAEMGKMWATYMGNTMAICVLKFYLRHVEDSDIKKVLEHALNLSEHIVKEMEKFFNESNFPVPKGFTEDDVNLEAPRLFEDIFYLYYLQYTGKAGLSLYNTGIPLMTRTDIRDFYIHTLDLTLKLTSDVNDVLRKKGLLMNPPESIPPKQVNFVNSQSFLNGIFGNVRTLHGLEVAHLYDNMNNDATSKALIIAFSQVAKRERVRKYLIRGRKINERHLDTYKKKLENDQIPAAKTLDHLVTNSTISPFSDKLMLYHKIDMFSMKIRTFANGASLNGRRDIGGMYAKFLLDVSLFVEDGANIMIDHGWMEKPPEAHYTNF</sequence>
<dbReference type="Pfam" id="PF11553">
    <property type="entry name" value="DUF3231"/>
    <property type="match status" value="2"/>
</dbReference>
<protein>
    <recommendedName>
        <fullName evidence="3">DUF3231 family protein</fullName>
    </recommendedName>
</protein>
<name>A0A1I0FAF6_9BACI</name>
<reference evidence="2" key="1">
    <citation type="submission" date="2016-10" db="EMBL/GenBank/DDBJ databases">
        <authorList>
            <person name="Varghese N."/>
            <person name="Submissions S."/>
        </authorList>
    </citation>
    <scope>NUCLEOTIDE SEQUENCE [LARGE SCALE GENOMIC DNA]</scope>
    <source>
        <strain evidence="2">CGMCC 1.3566</strain>
    </source>
</reference>
<dbReference type="InterPro" id="IPR012347">
    <property type="entry name" value="Ferritin-like"/>
</dbReference>
<proteinExistence type="predicted"/>
<dbReference type="AlphaFoldDB" id="A0A1I0FAF6"/>
<organism evidence="1 2">
    <name type="scientific">Salinibacillus kushneri</name>
    <dbReference type="NCBI Taxonomy" id="237682"/>
    <lineage>
        <taxon>Bacteria</taxon>
        <taxon>Bacillati</taxon>
        <taxon>Bacillota</taxon>
        <taxon>Bacilli</taxon>
        <taxon>Bacillales</taxon>
        <taxon>Bacillaceae</taxon>
        <taxon>Salinibacillus</taxon>
    </lineage>
</organism>